<organism evidence="1">
    <name type="scientific">uncultured bacterium A1Q1_fos_1880</name>
    <dbReference type="NCBI Taxonomy" id="1256556"/>
    <lineage>
        <taxon>Bacteria</taxon>
        <taxon>environmental samples</taxon>
    </lineage>
</organism>
<sequence>MAACALPNQRKWRQWSCRQTIESCSIVYYVLRKASNEQKRIVAKVDEPLARCAALERKLGQAQVAGRQLTAAVLQGVVE</sequence>
<proteinExistence type="predicted"/>
<keyword evidence="1" id="KW-0378">Hydrolase</keyword>
<accession>L7VWR8</accession>
<protein>
    <submittedName>
        <fullName evidence="1">Type I restriction-modification system, specificity subunit S</fullName>
        <ecNumber evidence="1">3.1.21.3</ecNumber>
    </submittedName>
</protein>
<dbReference type="EMBL" id="JX649874">
    <property type="protein sequence ID" value="AGC71498.1"/>
    <property type="molecule type" value="Genomic_DNA"/>
</dbReference>
<dbReference type="AlphaFoldDB" id="L7VWR8"/>
<dbReference type="GO" id="GO:0009035">
    <property type="term" value="F:type I site-specific deoxyribonuclease activity"/>
    <property type="evidence" value="ECO:0007669"/>
    <property type="project" value="UniProtKB-EC"/>
</dbReference>
<reference evidence="1" key="1">
    <citation type="submission" date="2012-09" db="EMBL/GenBank/DDBJ databases">
        <title>Metagenomic Characterization of a Microbial Community in Wastewater Detects High Levels of Antibiotic Resistance.</title>
        <authorList>
            <person name="Abrams M."/>
            <person name="Caldwell A."/>
            <person name="Vandaei E."/>
            <person name="Lee W."/>
            <person name="Perrott J."/>
            <person name="Khan S.Y."/>
            <person name="Ta J."/>
            <person name="Romero D."/>
            <person name="Nguyen V."/>
            <person name="Pourmand N."/>
            <person name="Ouverney C.C."/>
        </authorList>
    </citation>
    <scope>NUCLEOTIDE SEQUENCE</scope>
</reference>
<dbReference type="EC" id="3.1.21.3" evidence="1"/>
<evidence type="ECO:0000313" key="1">
    <source>
        <dbReference type="EMBL" id="AGC71498.1"/>
    </source>
</evidence>
<name>L7VWR8_9BACT</name>